<evidence type="ECO:0000259" key="8">
    <source>
        <dbReference type="Pfam" id="PF00999"/>
    </source>
</evidence>
<feature type="transmembrane region" description="Helical" evidence="7">
    <location>
        <begin position="361"/>
        <end position="381"/>
    </location>
</feature>
<feature type="transmembrane region" description="Helical" evidence="7">
    <location>
        <begin position="87"/>
        <end position="105"/>
    </location>
</feature>
<dbReference type="InterPro" id="IPR006153">
    <property type="entry name" value="Cation/H_exchanger_TM"/>
</dbReference>
<evidence type="ECO:0000256" key="1">
    <source>
        <dbReference type="ARBA" id="ARBA00004141"/>
    </source>
</evidence>
<feature type="transmembrane region" description="Helical" evidence="7">
    <location>
        <begin position="148"/>
        <end position="172"/>
    </location>
</feature>
<dbReference type="Pfam" id="PF00999">
    <property type="entry name" value="Na_H_Exchanger"/>
    <property type="match status" value="1"/>
</dbReference>
<dbReference type="GO" id="GO:0016020">
    <property type="term" value="C:membrane"/>
    <property type="evidence" value="ECO:0007669"/>
    <property type="project" value="UniProtKB-SubCell"/>
</dbReference>
<dbReference type="PANTHER" id="PTHR42751">
    <property type="entry name" value="SODIUM/HYDROGEN EXCHANGER FAMILY/TRKA DOMAIN PROTEIN"/>
    <property type="match status" value="1"/>
</dbReference>
<keyword evidence="3" id="KW-0813">Transport</keyword>
<dbReference type="InterPro" id="IPR003148">
    <property type="entry name" value="RCK_N"/>
</dbReference>
<dbReference type="Gene3D" id="1.20.1530.20">
    <property type="match status" value="1"/>
</dbReference>
<feature type="transmembrane region" description="Helical" evidence="7">
    <location>
        <begin position="275"/>
        <end position="293"/>
    </location>
</feature>
<protein>
    <submittedName>
        <fullName evidence="11">Cation:proton antiporter</fullName>
    </submittedName>
</protein>
<keyword evidence="6 7" id="KW-0472">Membrane</keyword>
<evidence type="ECO:0000256" key="6">
    <source>
        <dbReference type="ARBA" id="ARBA00023136"/>
    </source>
</evidence>
<comment type="similarity">
    <text evidence="2">Belongs to the monovalent cation:proton antiporter 2 (CPA2) transporter (TC 2.A.37) family.</text>
</comment>
<evidence type="ECO:0000313" key="11">
    <source>
        <dbReference type="RefSeq" id="WP_028310384.1"/>
    </source>
</evidence>
<dbReference type="GO" id="GO:1902600">
    <property type="term" value="P:proton transmembrane transport"/>
    <property type="evidence" value="ECO:0007669"/>
    <property type="project" value="InterPro"/>
</dbReference>
<dbReference type="SUPFAM" id="SSF51735">
    <property type="entry name" value="NAD(P)-binding Rossmann-fold domains"/>
    <property type="match status" value="1"/>
</dbReference>
<evidence type="ECO:0000256" key="7">
    <source>
        <dbReference type="SAM" id="Phobius"/>
    </source>
</evidence>
<feature type="transmembrane region" description="Helical" evidence="7">
    <location>
        <begin position="243"/>
        <end position="263"/>
    </location>
</feature>
<feature type="domain" description="Cation/H+ exchanger transmembrane" evidence="8">
    <location>
        <begin position="15"/>
        <end position="379"/>
    </location>
</feature>
<feature type="transmembrane region" description="Helical" evidence="7">
    <location>
        <begin position="299"/>
        <end position="319"/>
    </location>
</feature>
<dbReference type="GO" id="GO:0015297">
    <property type="term" value="F:antiporter activity"/>
    <property type="evidence" value="ECO:0007669"/>
    <property type="project" value="InterPro"/>
</dbReference>
<feature type="transmembrane region" description="Helical" evidence="7">
    <location>
        <begin position="117"/>
        <end position="136"/>
    </location>
</feature>
<dbReference type="PANTHER" id="PTHR42751:SF1">
    <property type="entry name" value="CATION_PROTON ANTIPORTER YBAL-RELATED"/>
    <property type="match status" value="1"/>
</dbReference>
<evidence type="ECO:0000256" key="4">
    <source>
        <dbReference type="ARBA" id="ARBA00022692"/>
    </source>
</evidence>
<feature type="transmembrane region" description="Helical" evidence="7">
    <location>
        <begin position="6"/>
        <end position="23"/>
    </location>
</feature>
<keyword evidence="4 7" id="KW-0812">Transmembrane</keyword>
<sequence>MHNLTIIATLAGALAVALVFGWITRRAGLSTLVGYMLAGIVVGPYTPGFVADAELASQMSEIGVILLMFGVGLHFHPGELLQVRRIAIPGAVAQSVVATLAGWAVARLCGWSSGGALVFGMALAVASTVVLMRMLVERDRLGTHAGHVAVGWLIVEDLFTVIALVVLPALAAEDSTPFRLAGDLALAFGKAGLFAALVWLLGTKLVGRGLERIARAQAGELFTLAVFVVALGVALIAAEVFHVSVALGAFLAGLAIGQSRIGPRAADDMSGFRDVFSALFFVSVGMLFNPRVIIEAPVLAIAALVVVLVVKPLVALGIVHMLKGSARTGRLVAVGLAQIGEFSFILAALGRQEGMLPDQGFDVLVLAAIVSIGINPLLFRWEAGWEARRSRAVDTTEDDDAPGAARDDAGVAAPSSALLPAGASAPHPATIEGDAVLLVGLGALGRRVAQRCADLGVPLGVVGEDSDALEPLRRRGLRAVLGDPLHAGVLDAAGIAKARLFVVADGTLDAKMALCLHARRLNPRLAIVVAAHSDAERAWLAEFGGTHVCDAIDELGEAMLRTMRAAL</sequence>
<reference evidence="11" key="6">
    <citation type="submission" date="2025-08" db="UniProtKB">
        <authorList>
            <consortium name="RefSeq"/>
        </authorList>
    </citation>
    <scope>IDENTIFICATION</scope>
</reference>
<dbReference type="RefSeq" id="WP_028310384.1">
    <property type="nucleotide sequence ID" value="NZ_AXWS01000007.1"/>
</dbReference>
<reference evidence="11" key="5">
    <citation type="journal article" date="2006" name="Can. J. Physiol. Pharmacol.">
        <title>Physiological role and regulation of the Na+/H+ exchanger.</title>
        <authorList>
            <person name="Malo M.E."/>
            <person name="Fliegel L."/>
        </authorList>
    </citation>
    <scope>NUCLEOTIDE SEQUENCE</scope>
</reference>
<dbReference type="OrthoDB" id="9781411at2"/>
<proteinExistence type="inferred from homology"/>
<reference evidence="11" key="1">
    <citation type="journal article" date="1998" name="FEBS Lett.">
        <title>Comparative molecular analysis of Na+/H+ exchangers: a unified model for Na+/H+ antiport?</title>
        <authorList>
            <person name="Dibrov P."/>
            <person name="Fliegel L."/>
        </authorList>
    </citation>
    <scope>NUCLEOTIDE SEQUENCE</scope>
</reference>
<feature type="transmembrane region" description="Helical" evidence="7">
    <location>
        <begin position="331"/>
        <end position="349"/>
    </location>
</feature>
<feature type="transmembrane region" description="Helical" evidence="7">
    <location>
        <begin position="32"/>
        <end position="50"/>
    </location>
</feature>
<keyword evidence="10" id="KW-1185">Reference proteome</keyword>
<dbReference type="InterPro" id="IPR038770">
    <property type="entry name" value="Na+/solute_symporter_sf"/>
</dbReference>
<keyword evidence="5 7" id="KW-1133">Transmembrane helix</keyword>
<evidence type="ECO:0000256" key="5">
    <source>
        <dbReference type="ARBA" id="ARBA00022989"/>
    </source>
</evidence>
<feature type="transmembrane region" description="Helical" evidence="7">
    <location>
        <begin position="218"/>
        <end position="237"/>
    </location>
</feature>
<organism evidence="10 11">
    <name type="scientific">Derxia gummosa DSM 723</name>
    <dbReference type="NCBI Taxonomy" id="1121388"/>
    <lineage>
        <taxon>Bacteria</taxon>
        <taxon>Pseudomonadati</taxon>
        <taxon>Pseudomonadota</taxon>
        <taxon>Betaproteobacteria</taxon>
        <taxon>Burkholderiales</taxon>
        <taxon>Alcaligenaceae</taxon>
        <taxon>Derxia</taxon>
    </lineage>
</organism>
<evidence type="ECO:0000256" key="2">
    <source>
        <dbReference type="ARBA" id="ARBA00005551"/>
    </source>
</evidence>
<dbReference type="InterPro" id="IPR036291">
    <property type="entry name" value="NAD(P)-bd_dom_sf"/>
</dbReference>
<feature type="transmembrane region" description="Helical" evidence="7">
    <location>
        <begin position="184"/>
        <end position="206"/>
    </location>
</feature>
<evidence type="ECO:0000313" key="10">
    <source>
        <dbReference type="Proteomes" id="UP000675920"/>
    </source>
</evidence>
<name>A0A8B6X1V3_9BURK</name>
<feature type="transmembrane region" description="Helical" evidence="7">
    <location>
        <begin position="56"/>
        <end position="75"/>
    </location>
</feature>
<accession>A0A8B6X1V3</accession>
<dbReference type="AlphaFoldDB" id="A0A8B6X1V3"/>
<dbReference type="GO" id="GO:0006813">
    <property type="term" value="P:potassium ion transport"/>
    <property type="evidence" value="ECO:0007669"/>
    <property type="project" value="InterPro"/>
</dbReference>
<reference evidence="11" key="4">
    <citation type="journal article" date="2006" name="Acta Physiol.">
        <title>Na+/H+ exchangers and the regulation of volume.</title>
        <authorList>
            <person name="Alexander R.T."/>
            <person name="Grinstein S."/>
        </authorList>
    </citation>
    <scope>NUCLEOTIDE SEQUENCE</scope>
</reference>
<reference evidence="11" key="3">
    <citation type="journal article" date="2002" name="J. Nephrol. 15 Suppl">
        <title>The Na+/H+ exchanger gene family.</title>
        <authorList>
            <person name="Burckhardt G."/>
            <person name="Di Sole F."/>
            <person name="Helmle-Kolb C."/>
        </authorList>
    </citation>
    <scope>NUCLEOTIDE SEQUENCE</scope>
</reference>
<dbReference type="Proteomes" id="UP000675920">
    <property type="component" value="Unplaced"/>
</dbReference>
<comment type="subcellular location">
    <subcellularLocation>
        <location evidence="1">Membrane</location>
        <topology evidence="1">Multi-pass membrane protein</topology>
    </subcellularLocation>
</comment>
<evidence type="ECO:0000259" key="9">
    <source>
        <dbReference type="Pfam" id="PF02254"/>
    </source>
</evidence>
<reference evidence="11" key="2">
    <citation type="journal article" date="2002" name="Ann. N. Y. Acad. Sci.">
        <title>Multiple modes of regulation of Na+/H+ exchangers.</title>
        <authorList>
            <person name="Hayashi H."/>
            <person name="Szaszi K."/>
            <person name="Grinstein S."/>
        </authorList>
    </citation>
    <scope>NUCLEOTIDE SEQUENCE</scope>
</reference>
<evidence type="ECO:0000256" key="3">
    <source>
        <dbReference type="ARBA" id="ARBA00022448"/>
    </source>
</evidence>
<dbReference type="Gene3D" id="3.40.50.720">
    <property type="entry name" value="NAD(P)-binding Rossmann-like Domain"/>
    <property type="match status" value="1"/>
</dbReference>
<dbReference type="Pfam" id="PF02254">
    <property type="entry name" value="TrkA_N"/>
    <property type="match status" value="1"/>
</dbReference>
<feature type="domain" description="RCK N-terminal" evidence="9">
    <location>
        <begin position="436"/>
        <end position="548"/>
    </location>
</feature>